<reference evidence="2 3" key="1">
    <citation type="journal article" date="2016" name="Sci. Rep.">
        <title>Metabolic traits of an uncultured archaeal lineage -MSBL1- from brine pools of the Red Sea.</title>
        <authorList>
            <person name="Mwirichia R."/>
            <person name="Alam I."/>
            <person name="Rashid M."/>
            <person name="Vinu M."/>
            <person name="Ba-Alawi W."/>
            <person name="Anthony Kamau A."/>
            <person name="Kamanda Ngugi D."/>
            <person name="Goker M."/>
            <person name="Klenk H.P."/>
            <person name="Bajic V."/>
            <person name="Stingl U."/>
        </authorList>
    </citation>
    <scope>NUCLEOTIDE SEQUENCE [LARGE SCALE GENOMIC DNA]</scope>
    <source>
        <strain evidence="2">SCGC-AAA382N08</strain>
    </source>
</reference>
<dbReference type="Proteomes" id="UP000070175">
    <property type="component" value="Unassembled WGS sequence"/>
</dbReference>
<comment type="caution">
    <text evidence="2">The sequence shown here is derived from an EMBL/GenBank/DDBJ whole genome shotgun (WGS) entry which is preliminary data.</text>
</comment>
<evidence type="ECO:0000313" key="3">
    <source>
        <dbReference type="Proteomes" id="UP000070175"/>
    </source>
</evidence>
<gene>
    <name evidence="2" type="ORF">AKJ56_00995</name>
</gene>
<accession>A0A133VQ27</accession>
<dbReference type="EMBL" id="LHYJ01000010">
    <property type="protein sequence ID" value="KXB08555.1"/>
    <property type="molecule type" value="Genomic_DNA"/>
</dbReference>
<proteinExistence type="predicted"/>
<protein>
    <submittedName>
        <fullName evidence="2">Uncharacterized protein</fullName>
    </submittedName>
</protein>
<dbReference type="AlphaFoldDB" id="A0A133VQ27"/>
<evidence type="ECO:0000313" key="2">
    <source>
        <dbReference type="EMBL" id="KXB08555.1"/>
    </source>
</evidence>
<name>A0A133VQ27_9EURY</name>
<sequence length="63" mass="6798">MSRQEVKKELMLFAATILVIAGSSSIPMDGNITSIKKVSIGAGLILLGVLVYILRGYYKKKIG</sequence>
<feature type="transmembrane region" description="Helical" evidence="1">
    <location>
        <begin position="35"/>
        <end position="54"/>
    </location>
</feature>
<keyword evidence="1" id="KW-1133">Transmembrane helix</keyword>
<organism evidence="2 3">
    <name type="scientific">candidate division MSBL1 archaeon SCGC-AAA382N08</name>
    <dbReference type="NCBI Taxonomy" id="1698285"/>
    <lineage>
        <taxon>Archaea</taxon>
        <taxon>Methanobacteriati</taxon>
        <taxon>Methanobacteriota</taxon>
        <taxon>candidate division MSBL1</taxon>
    </lineage>
</organism>
<keyword evidence="1" id="KW-0812">Transmembrane</keyword>
<evidence type="ECO:0000256" key="1">
    <source>
        <dbReference type="SAM" id="Phobius"/>
    </source>
</evidence>
<keyword evidence="1" id="KW-0472">Membrane</keyword>
<keyword evidence="3" id="KW-1185">Reference proteome</keyword>